<gene>
    <name evidence="2" type="ORF">M9458_011692</name>
</gene>
<proteinExistence type="predicted"/>
<reference evidence="2 3" key="1">
    <citation type="submission" date="2024-05" db="EMBL/GenBank/DDBJ databases">
        <title>Genome sequencing and assembly of Indian major carp, Cirrhinus mrigala (Hamilton, 1822).</title>
        <authorList>
            <person name="Mohindra V."/>
            <person name="Chowdhury L.M."/>
            <person name="Lal K."/>
            <person name="Jena J.K."/>
        </authorList>
    </citation>
    <scope>NUCLEOTIDE SEQUENCE [LARGE SCALE GENOMIC DNA]</scope>
    <source>
        <strain evidence="2">CM1030</strain>
        <tissue evidence="2">Blood</tissue>
    </source>
</reference>
<keyword evidence="3" id="KW-1185">Reference proteome</keyword>
<feature type="compositionally biased region" description="Low complexity" evidence="1">
    <location>
        <begin position="114"/>
        <end position="126"/>
    </location>
</feature>
<feature type="non-terminal residue" evidence="2">
    <location>
        <position position="137"/>
    </location>
</feature>
<comment type="caution">
    <text evidence="2">The sequence shown here is derived from an EMBL/GenBank/DDBJ whole genome shotgun (WGS) entry which is preliminary data.</text>
</comment>
<dbReference type="Proteomes" id="UP001529510">
    <property type="component" value="Unassembled WGS sequence"/>
</dbReference>
<protein>
    <submittedName>
        <fullName evidence="2">Uncharacterized protein</fullName>
    </submittedName>
</protein>
<dbReference type="PANTHER" id="PTHR22772:SF4">
    <property type="entry name" value="ZINC FINGER ZZ-TYPE AND EF-HAND DOMAIN-CONTAINING PROTEIN 1"/>
    <property type="match status" value="1"/>
</dbReference>
<organism evidence="2 3">
    <name type="scientific">Cirrhinus mrigala</name>
    <name type="common">Mrigala</name>
    <dbReference type="NCBI Taxonomy" id="683832"/>
    <lineage>
        <taxon>Eukaryota</taxon>
        <taxon>Metazoa</taxon>
        <taxon>Chordata</taxon>
        <taxon>Craniata</taxon>
        <taxon>Vertebrata</taxon>
        <taxon>Euteleostomi</taxon>
        <taxon>Actinopterygii</taxon>
        <taxon>Neopterygii</taxon>
        <taxon>Teleostei</taxon>
        <taxon>Ostariophysi</taxon>
        <taxon>Cypriniformes</taxon>
        <taxon>Cyprinidae</taxon>
        <taxon>Labeoninae</taxon>
        <taxon>Labeonini</taxon>
        <taxon>Cirrhinus</taxon>
    </lineage>
</organism>
<dbReference type="InterPro" id="IPR040099">
    <property type="entry name" value="ZZEF1"/>
</dbReference>
<feature type="non-terminal residue" evidence="2">
    <location>
        <position position="1"/>
    </location>
</feature>
<evidence type="ECO:0000313" key="2">
    <source>
        <dbReference type="EMBL" id="KAL0193396.1"/>
    </source>
</evidence>
<evidence type="ECO:0000313" key="3">
    <source>
        <dbReference type="Proteomes" id="UP001529510"/>
    </source>
</evidence>
<dbReference type="AlphaFoldDB" id="A0ABD0R6Q2"/>
<accession>A0ABD0R6Q2</accession>
<dbReference type="PANTHER" id="PTHR22772">
    <property type="entry name" value="NOVEL ZZ TYPE ZINC FINGER DOMAIN CONTAINING PROTEIN"/>
    <property type="match status" value="1"/>
</dbReference>
<dbReference type="EMBL" id="JAMKFB020000005">
    <property type="protein sequence ID" value="KAL0193396.1"/>
    <property type="molecule type" value="Genomic_DNA"/>
</dbReference>
<sequence>HLPTHRITVYPMVTIRISDRHRLIQPYIHNYSWLLFAALALEKAQDGEPLDDVILGYARALQTHCSDIINECLLKGQTGKGLRASALLSLLSSNESATESELCPAMAGSCQDISSTDTSSLPSSTTAICSPPLPRDK</sequence>
<name>A0ABD0R6Q2_CIRMR</name>
<feature type="region of interest" description="Disordered" evidence="1">
    <location>
        <begin position="114"/>
        <end position="137"/>
    </location>
</feature>
<evidence type="ECO:0000256" key="1">
    <source>
        <dbReference type="SAM" id="MobiDB-lite"/>
    </source>
</evidence>